<evidence type="ECO:0000313" key="18">
    <source>
        <dbReference type="Proteomes" id="UP000469185"/>
    </source>
</evidence>
<dbReference type="EMBL" id="JAAGOB010000013">
    <property type="protein sequence ID" value="NED97643.1"/>
    <property type="molecule type" value="Genomic_DNA"/>
</dbReference>
<dbReference type="Gene3D" id="1.20.5.1930">
    <property type="match status" value="1"/>
</dbReference>
<evidence type="ECO:0000256" key="5">
    <source>
        <dbReference type="ARBA" id="ARBA00017322"/>
    </source>
</evidence>
<evidence type="ECO:0000256" key="9">
    <source>
        <dbReference type="ARBA" id="ARBA00022777"/>
    </source>
</evidence>
<comment type="catalytic activity">
    <reaction evidence="1">
        <text>ATP + protein L-histidine = ADP + protein N-phospho-L-histidine.</text>
        <dbReference type="EC" id="2.7.13.3"/>
    </reaction>
</comment>
<dbReference type="SMART" id="SM00387">
    <property type="entry name" value="HATPase_c"/>
    <property type="match status" value="1"/>
</dbReference>
<keyword evidence="6" id="KW-0004">4Fe-4S</keyword>
<evidence type="ECO:0000256" key="1">
    <source>
        <dbReference type="ARBA" id="ARBA00000085"/>
    </source>
</evidence>
<dbReference type="InterPro" id="IPR036890">
    <property type="entry name" value="HATPase_C_sf"/>
</dbReference>
<feature type="transmembrane region" description="Helical" evidence="15">
    <location>
        <begin position="144"/>
        <end position="166"/>
    </location>
</feature>
<feature type="transmembrane region" description="Helical" evidence="15">
    <location>
        <begin position="73"/>
        <end position="92"/>
    </location>
</feature>
<dbReference type="InterPro" id="IPR003594">
    <property type="entry name" value="HATPase_dom"/>
</dbReference>
<dbReference type="PANTHER" id="PTHR24421">
    <property type="entry name" value="NITRATE/NITRITE SENSOR PROTEIN NARX-RELATED"/>
    <property type="match status" value="1"/>
</dbReference>
<dbReference type="InterPro" id="IPR004358">
    <property type="entry name" value="Sig_transdc_His_kin-like_C"/>
</dbReference>
<keyword evidence="11" id="KW-0902">Two-component regulatory system</keyword>
<dbReference type="Pfam" id="PF02518">
    <property type="entry name" value="HATPase_c"/>
    <property type="match status" value="1"/>
</dbReference>
<evidence type="ECO:0000259" key="16">
    <source>
        <dbReference type="SMART" id="SM00387"/>
    </source>
</evidence>
<dbReference type="Pfam" id="PF07730">
    <property type="entry name" value="HisKA_3"/>
    <property type="match status" value="1"/>
</dbReference>
<evidence type="ECO:0000256" key="13">
    <source>
        <dbReference type="ARBA" id="ARBA00024827"/>
    </source>
</evidence>
<dbReference type="InterPro" id="IPR011712">
    <property type="entry name" value="Sig_transdc_His_kin_sub3_dim/P"/>
</dbReference>
<dbReference type="GO" id="GO:0005737">
    <property type="term" value="C:cytoplasm"/>
    <property type="evidence" value="ECO:0007669"/>
    <property type="project" value="UniProtKB-SubCell"/>
</dbReference>
<gene>
    <name evidence="17" type="ORF">G1H11_20295</name>
</gene>
<evidence type="ECO:0000256" key="12">
    <source>
        <dbReference type="ARBA" id="ARBA00023014"/>
    </source>
</evidence>
<protein>
    <recommendedName>
        <fullName evidence="5">Oxygen sensor histidine kinase NreB</fullName>
        <ecNumber evidence="4">2.7.13.3</ecNumber>
    </recommendedName>
    <alternativeName>
        <fullName evidence="14">Nitrogen regulation protein B</fullName>
    </alternativeName>
</protein>
<keyword evidence="10" id="KW-0408">Iron</keyword>
<evidence type="ECO:0000256" key="7">
    <source>
        <dbReference type="ARBA" id="ARBA00022490"/>
    </source>
</evidence>
<feature type="transmembrane region" description="Helical" evidence="15">
    <location>
        <begin position="40"/>
        <end position="61"/>
    </location>
</feature>
<organism evidence="17 18">
    <name type="scientific">Phytoactinopolyspora alkaliphila</name>
    <dbReference type="NCBI Taxonomy" id="1783498"/>
    <lineage>
        <taxon>Bacteria</taxon>
        <taxon>Bacillati</taxon>
        <taxon>Actinomycetota</taxon>
        <taxon>Actinomycetes</taxon>
        <taxon>Jiangellales</taxon>
        <taxon>Jiangellaceae</taxon>
        <taxon>Phytoactinopolyspora</taxon>
    </lineage>
</organism>
<comment type="caution">
    <text evidence="17">The sequence shown here is derived from an EMBL/GenBank/DDBJ whole genome shotgun (WGS) entry which is preliminary data.</text>
</comment>
<dbReference type="GO" id="GO:0046983">
    <property type="term" value="F:protein dimerization activity"/>
    <property type="evidence" value="ECO:0007669"/>
    <property type="project" value="InterPro"/>
</dbReference>
<feature type="transmembrane region" description="Helical" evidence="15">
    <location>
        <begin position="178"/>
        <end position="196"/>
    </location>
</feature>
<dbReference type="Proteomes" id="UP000469185">
    <property type="component" value="Unassembled WGS sequence"/>
</dbReference>
<dbReference type="Gene3D" id="3.30.565.10">
    <property type="entry name" value="Histidine kinase-like ATPase, C-terminal domain"/>
    <property type="match status" value="1"/>
</dbReference>
<keyword evidence="6" id="KW-0479">Metal-binding</keyword>
<keyword evidence="8" id="KW-0808">Transferase</keyword>
<keyword evidence="15" id="KW-1133">Transmembrane helix</keyword>
<keyword evidence="15" id="KW-0472">Membrane</keyword>
<proteinExistence type="predicted"/>
<evidence type="ECO:0000313" key="17">
    <source>
        <dbReference type="EMBL" id="NED97643.1"/>
    </source>
</evidence>
<feature type="domain" description="Histidine kinase/HSP90-like ATPase" evidence="16">
    <location>
        <begin position="333"/>
        <end position="427"/>
    </location>
</feature>
<dbReference type="InterPro" id="IPR050482">
    <property type="entry name" value="Sensor_HK_TwoCompSys"/>
</dbReference>
<comment type="function">
    <text evidence="13">Member of the two-component regulatory system NreB/NreC involved in the control of dissimilatory nitrate/nitrite reduction in response to oxygen. NreB functions as a direct oxygen sensor histidine kinase which is autophosphorylated, in the absence of oxygen, probably at the conserved histidine residue, and transfers its phosphate group probably to a conserved aspartate residue of NreC. NreB/NreC activates the expression of the nitrate (narGHJI) and nitrite (nir) reductase operons, as well as the putative nitrate transporter gene narT.</text>
</comment>
<keyword evidence="12" id="KW-0411">Iron-sulfur</keyword>
<dbReference type="GO" id="GO:0016020">
    <property type="term" value="C:membrane"/>
    <property type="evidence" value="ECO:0007669"/>
    <property type="project" value="InterPro"/>
</dbReference>
<keyword evidence="18" id="KW-1185">Reference proteome</keyword>
<accession>A0A6N9YRJ2</accession>
<keyword evidence="9 17" id="KW-0418">Kinase</keyword>
<evidence type="ECO:0000256" key="10">
    <source>
        <dbReference type="ARBA" id="ARBA00023004"/>
    </source>
</evidence>
<dbReference type="PIRSF" id="PIRSF037434">
    <property type="entry name" value="STHK_ChrS"/>
    <property type="match status" value="1"/>
</dbReference>
<name>A0A6N9YRJ2_9ACTN</name>
<dbReference type="GO" id="GO:0000155">
    <property type="term" value="F:phosphorelay sensor kinase activity"/>
    <property type="evidence" value="ECO:0007669"/>
    <property type="project" value="InterPro"/>
</dbReference>
<comment type="cofactor">
    <cofactor evidence="2">
        <name>[4Fe-4S] cluster</name>
        <dbReference type="ChEBI" id="CHEBI:49883"/>
    </cofactor>
</comment>
<dbReference type="EC" id="2.7.13.3" evidence="4"/>
<evidence type="ECO:0000256" key="6">
    <source>
        <dbReference type="ARBA" id="ARBA00022485"/>
    </source>
</evidence>
<evidence type="ECO:0000256" key="4">
    <source>
        <dbReference type="ARBA" id="ARBA00012438"/>
    </source>
</evidence>
<dbReference type="CDD" id="cd16917">
    <property type="entry name" value="HATPase_UhpB-NarQ-NarX-like"/>
    <property type="match status" value="1"/>
</dbReference>
<evidence type="ECO:0000256" key="8">
    <source>
        <dbReference type="ARBA" id="ARBA00022679"/>
    </source>
</evidence>
<reference evidence="17 18" key="1">
    <citation type="submission" date="2020-02" db="EMBL/GenBank/DDBJ databases">
        <authorList>
            <person name="Li X.-J."/>
            <person name="Feng X.-M."/>
        </authorList>
    </citation>
    <scope>NUCLEOTIDE SEQUENCE [LARGE SCALE GENOMIC DNA]</scope>
    <source>
        <strain evidence="17 18">CGMCC 4.7225</strain>
    </source>
</reference>
<dbReference type="GO" id="GO:0051539">
    <property type="term" value="F:4 iron, 4 sulfur cluster binding"/>
    <property type="evidence" value="ECO:0007669"/>
    <property type="project" value="UniProtKB-KW"/>
</dbReference>
<dbReference type="AlphaFoldDB" id="A0A6N9YRJ2"/>
<evidence type="ECO:0000256" key="11">
    <source>
        <dbReference type="ARBA" id="ARBA00023012"/>
    </source>
</evidence>
<evidence type="ECO:0000256" key="3">
    <source>
        <dbReference type="ARBA" id="ARBA00004496"/>
    </source>
</evidence>
<dbReference type="PRINTS" id="PR00344">
    <property type="entry name" value="BCTRLSENSOR"/>
</dbReference>
<keyword evidence="7" id="KW-0963">Cytoplasm</keyword>
<sequence>MSPWRLSAAEVLRRYLPGNEAERPPVSGGSDELDRWWGRIIPIWHVLYLGLLALAAVTTLIDVRLGADQRWAAAGLIAVMAAGYLVLGVRLFEEPGPLRAVLYLSLTWSAFYGILLVTSGDTSAFLLLFGLFPQVWAFLPSPRAAAAASLVGICGMTLTLIHLGGWGWTVTVRHVPEAIMQAGLVLLMGLLIVGVVNQAESRAAVIDELEATRSELAETERARGVLAERERLAREIHDTLAQGFTSVLTLAQAIDASLERDPDAVRERLALLERTARDNLAETRALVNALAPVDLQQANLPEAVRRVAARFSDETGVRTEIREEGSRVAIPVHGEIVLLRAVQESLANVGKHAAASQVRITISFLPEGHGLASVSVTDDGRGFLVERSEGFGLRGMRSRAQQVGGGLEVVSAPGAGTTVRVHVPISA</sequence>
<dbReference type="PANTHER" id="PTHR24421:SF62">
    <property type="entry name" value="SENSORY TRANSDUCTION HISTIDINE KINASE"/>
    <property type="match status" value="1"/>
</dbReference>
<evidence type="ECO:0000256" key="14">
    <source>
        <dbReference type="ARBA" id="ARBA00030800"/>
    </source>
</evidence>
<dbReference type="SUPFAM" id="SSF55874">
    <property type="entry name" value="ATPase domain of HSP90 chaperone/DNA topoisomerase II/histidine kinase"/>
    <property type="match status" value="1"/>
</dbReference>
<comment type="subcellular location">
    <subcellularLocation>
        <location evidence="3">Cytoplasm</location>
    </subcellularLocation>
</comment>
<evidence type="ECO:0000256" key="2">
    <source>
        <dbReference type="ARBA" id="ARBA00001966"/>
    </source>
</evidence>
<evidence type="ECO:0000256" key="15">
    <source>
        <dbReference type="SAM" id="Phobius"/>
    </source>
</evidence>
<dbReference type="InterPro" id="IPR017205">
    <property type="entry name" value="Sig_transdc_His_kinase_ChrS"/>
</dbReference>
<keyword evidence="15" id="KW-0812">Transmembrane</keyword>